<feature type="region of interest" description="Disordered" evidence="1">
    <location>
        <begin position="97"/>
        <end position="128"/>
    </location>
</feature>
<evidence type="ECO:0000256" key="1">
    <source>
        <dbReference type="SAM" id="MobiDB-lite"/>
    </source>
</evidence>
<reference evidence="2" key="1">
    <citation type="submission" date="2021-01" db="EMBL/GenBank/DDBJ databases">
        <authorList>
            <consortium name="Genoscope - CEA"/>
            <person name="William W."/>
        </authorList>
    </citation>
    <scope>NUCLEOTIDE SEQUENCE</scope>
</reference>
<accession>A0A8S1L3H6</accession>
<gene>
    <name evidence="2" type="ORF">PPRIM_AZ9-3.1.T0300316</name>
</gene>
<evidence type="ECO:0000313" key="3">
    <source>
        <dbReference type="Proteomes" id="UP000688137"/>
    </source>
</evidence>
<keyword evidence="3" id="KW-1185">Reference proteome</keyword>
<protein>
    <submittedName>
        <fullName evidence="2">Uncharacterized protein</fullName>
    </submittedName>
</protein>
<dbReference type="Proteomes" id="UP000688137">
    <property type="component" value="Unassembled WGS sequence"/>
</dbReference>
<sequence length="146" mass="16985">MKEKRKRMMSNEGVLAVVTDQILTENKAKLKKLTKKQIQQLKENKLNQSDSSIEIIEKKSPLKCQKKIKVTQEALERFIKRTFIIISDDEAQNNDICNKQSLNQEQKKNQSSSSSRSSSFLSFSSSSSILQQYEKREKFQQFQNYG</sequence>
<dbReference type="AlphaFoldDB" id="A0A8S1L3H6"/>
<proteinExistence type="predicted"/>
<evidence type="ECO:0000313" key="2">
    <source>
        <dbReference type="EMBL" id="CAD8060795.1"/>
    </source>
</evidence>
<dbReference type="OMA" id="KSPLKCQ"/>
<dbReference type="EMBL" id="CAJJDM010000029">
    <property type="protein sequence ID" value="CAD8060795.1"/>
    <property type="molecule type" value="Genomic_DNA"/>
</dbReference>
<name>A0A8S1L3H6_PARPR</name>
<comment type="caution">
    <text evidence="2">The sequence shown here is derived from an EMBL/GenBank/DDBJ whole genome shotgun (WGS) entry which is preliminary data.</text>
</comment>
<feature type="compositionally biased region" description="Low complexity" evidence="1">
    <location>
        <begin position="111"/>
        <end position="128"/>
    </location>
</feature>
<organism evidence="2 3">
    <name type="scientific">Paramecium primaurelia</name>
    <dbReference type="NCBI Taxonomy" id="5886"/>
    <lineage>
        <taxon>Eukaryota</taxon>
        <taxon>Sar</taxon>
        <taxon>Alveolata</taxon>
        <taxon>Ciliophora</taxon>
        <taxon>Intramacronucleata</taxon>
        <taxon>Oligohymenophorea</taxon>
        <taxon>Peniculida</taxon>
        <taxon>Parameciidae</taxon>
        <taxon>Paramecium</taxon>
    </lineage>
</organism>